<keyword evidence="3" id="KW-1185">Reference proteome</keyword>
<name>F9ZWD4_METMM</name>
<keyword evidence="1" id="KW-1133">Transmembrane helix</keyword>
<accession>F9ZWD4</accession>
<feature type="transmembrane region" description="Helical" evidence="1">
    <location>
        <begin position="6"/>
        <end position="25"/>
    </location>
</feature>
<evidence type="ECO:0000313" key="3">
    <source>
        <dbReference type="Proteomes" id="UP000008888"/>
    </source>
</evidence>
<evidence type="ECO:0000256" key="1">
    <source>
        <dbReference type="SAM" id="Phobius"/>
    </source>
</evidence>
<dbReference type="KEGG" id="mmt:Metme_1175"/>
<reference key="2">
    <citation type="submission" date="2011-05" db="EMBL/GenBank/DDBJ databases">
        <title>Complete genome sequence of the aerobic marine methanotroph Methylomonas methanica MC09.</title>
        <authorList>
            <person name="Boden R."/>
            <person name="Cunliffe M."/>
            <person name="Scanlan J."/>
            <person name="Moussard H."/>
            <person name="Kits K.D."/>
            <person name="Klotz M."/>
            <person name="Jetten M."/>
            <person name="Vuilleumier S."/>
            <person name="Han J."/>
            <person name="Peters L."/>
            <person name="Mikhailova N."/>
            <person name="Teshima H."/>
            <person name="Tapia R."/>
            <person name="Kyrpides N."/>
            <person name="Ivanova N."/>
            <person name="Pagani I."/>
            <person name="Cheng J.-F."/>
            <person name="Goodwin L."/>
            <person name="Han C."/>
            <person name="Hauser L."/>
            <person name="Land M."/>
            <person name="Lapidus A."/>
            <person name="Lucas S."/>
            <person name="Pitluck S."/>
            <person name="Woyke T."/>
            <person name="Stein L.Y."/>
            <person name="Murrell C."/>
        </authorList>
    </citation>
    <scope>NUCLEOTIDE SEQUENCE</scope>
    <source>
        <strain>MC09</strain>
    </source>
</reference>
<protein>
    <recommendedName>
        <fullName evidence="4">SGNH hydrolase-type esterase domain-containing protein</fullName>
    </recommendedName>
</protein>
<dbReference type="EMBL" id="CP002738">
    <property type="protein sequence ID" value="AEF99603.1"/>
    <property type="molecule type" value="Genomic_DNA"/>
</dbReference>
<reference evidence="2 3" key="1">
    <citation type="journal article" date="2011" name="J. Bacteriol.">
        <title>Complete Genome Sequence of the Aerobic Marine Methanotroph Methylomonas methanica MC09.</title>
        <authorList>
            <person name="Boden R."/>
            <person name="Cunliffe M."/>
            <person name="Scanlan J."/>
            <person name="Moussard H."/>
            <person name="Kits K.D."/>
            <person name="Klotz M.G."/>
            <person name="Jetten M.S."/>
            <person name="Vuilleumier S."/>
            <person name="Han J."/>
            <person name="Peters L."/>
            <person name="Mikhailova N."/>
            <person name="Teshima H."/>
            <person name="Tapia R."/>
            <person name="Kyrpides N."/>
            <person name="Ivanova N."/>
            <person name="Pagani I."/>
            <person name="Cheng J.F."/>
            <person name="Goodwin L."/>
            <person name="Han C."/>
            <person name="Hauser L."/>
            <person name="Land M.L."/>
            <person name="Lapidus A."/>
            <person name="Lucas S."/>
            <person name="Pitluck S."/>
            <person name="Woyke T."/>
            <person name="Stein L."/>
            <person name="Murrell J.C."/>
        </authorList>
    </citation>
    <scope>NUCLEOTIDE SEQUENCE [LARGE SCALE GENOMIC DNA]</scope>
    <source>
        <strain evidence="2 3">MC09</strain>
    </source>
</reference>
<dbReference type="AlphaFoldDB" id="F9ZWD4"/>
<organism evidence="2 3">
    <name type="scientific">Methylomonas methanica (strain DSM 25384 / MC09)</name>
    <dbReference type="NCBI Taxonomy" id="857087"/>
    <lineage>
        <taxon>Bacteria</taxon>
        <taxon>Pseudomonadati</taxon>
        <taxon>Pseudomonadota</taxon>
        <taxon>Gammaproteobacteria</taxon>
        <taxon>Methylococcales</taxon>
        <taxon>Methylococcaceae</taxon>
        <taxon>Methylomonas</taxon>
    </lineage>
</organism>
<reference evidence="3" key="3">
    <citation type="submission" date="2011-05" db="EMBL/GenBank/DDBJ databases">
        <title>Complete sequence of Methylomonas methanica MC09.</title>
        <authorList>
            <consortium name="US DOE Joint Genome Institute"/>
            <person name="Lucas S."/>
            <person name="Han J."/>
            <person name="Lapidus A."/>
            <person name="Cheng J.-F."/>
            <person name="Goodwin L."/>
            <person name="Pitluck S."/>
            <person name="Peters L."/>
            <person name="Mikhailova N."/>
            <person name="Teshima H."/>
            <person name="Han C."/>
            <person name="Tapia R."/>
            <person name="Land M."/>
            <person name="Hauser L."/>
            <person name="Kyrpides N."/>
            <person name="Ivanova N."/>
            <person name="Pagani I."/>
            <person name="Stein L."/>
            <person name="Woyke T."/>
        </authorList>
    </citation>
    <scope>NUCLEOTIDE SEQUENCE [LARGE SCALE GENOMIC DNA]</scope>
    <source>
        <strain evidence="3">MC09</strain>
    </source>
</reference>
<evidence type="ECO:0008006" key="4">
    <source>
        <dbReference type="Google" id="ProtNLM"/>
    </source>
</evidence>
<keyword evidence="1" id="KW-0812">Transmembrane</keyword>
<keyword evidence="1" id="KW-0472">Membrane</keyword>
<dbReference type="Proteomes" id="UP000008888">
    <property type="component" value="Chromosome"/>
</dbReference>
<gene>
    <name evidence="2" type="ordered locus">Metme_1175</name>
</gene>
<proteinExistence type="predicted"/>
<evidence type="ECO:0000313" key="2">
    <source>
        <dbReference type="EMBL" id="AEF99603.1"/>
    </source>
</evidence>
<dbReference type="SUPFAM" id="SSF52266">
    <property type="entry name" value="SGNH hydrolase"/>
    <property type="match status" value="1"/>
</dbReference>
<dbReference type="HOGENOM" id="CLU_962458_0_0_6"/>
<dbReference type="STRING" id="857087.Metme_1175"/>
<sequence length="289" mass="32422">MKASIVVAIVLICFYGILLSLFQLGPDTATQRYWKKNRNTISNYIQFSKVPVVFAGSSLTATLDFSDETECVYNIGLIGESALTGLDVIQTIGHKPRVVYVEINFPERESNTYLISNANGFLAKNFPQFIYTPPVNYAVSLLSSLYHFIKDAPLQTVDLGIDSDKELARTNEIALQKETLAELMPSNVLATKLSEFRAKINDLEKKGIKVIFYEMPVYPELSSSNQVMQVRRAFKESFPDNNFISSAELANGISIKTVDGLHLNQDDVVGVLSNLKDFYRDECRKEGYL</sequence>
<dbReference type="eggNOG" id="ENOG5032ZPT">
    <property type="taxonomic scope" value="Bacteria"/>
</dbReference>